<keyword evidence="2" id="KW-1185">Reference proteome</keyword>
<organism evidence="1 2">
    <name type="scientific">Reticulomyxa filosa</name>
    <dbReference type="NCBI Taxonomy" id="46433"/>
    <lineage>
        <taxon>Eukaryota</taxon>
        <taxon>Sar</taxon>
        <taxon>Rhizaria</taxon>
        <taxon>Retaria</taxon>
        <taxon>Foraminifera</taxon>
        <taxon>Monothalamids</taxon>
        <taxon>Reticulomyxidae</taxon>
        <taxon>Reticulomyxa</taxon>
    </lineage>
</organism>
<evidence type="ECO:0000313" key="1">
    <source>
        <dbReference type="EMBL" id="ETO28085.1"/>
    </source>
</evidence>
<comment type="caution">
    <text evidence="1">The sequence shown here is derived from an EMBL/GenBank/DDBJ whole genome shotgun (WGS) entry which is preliminary data.</text>
</comment>
<sequence length="161" mass="18100">MSASPNRPGRLVEYFITVGLPNLETLEAYHGDSTRENWEEMGLNEIRAIDNIKIIASNKPADIPENYYCVSQSLEGHFVGFESDTWLGKFGKGKNNGPFIAFERSSQFSEADLKKEEEAAASQENMHKTNTLYPITKICIRDVNEYIKNMSDNNAASTQTP</sequence>
<dbReference type="AlphaFoldDB" id="X6NP78"/>
<protein>
    <submittedName>
        <fullName evidence="1">Uncharacterized protein</fullName>
    </submittedName>
</protein>
<reference evidence="1 2" key="1">
    <citation type="journal article" date="2013" name="Curr. Biol.">
        <title>The Genome of the Foraminiferan Reticulomyxa filosa.</title>
        <authorList>
            <person name="Glockner G."/>
            <person name="Hulsmann N."/>
            <person name="Schleicher M."/>
            <person name="Noegel A.A."/>
            <person name="Eichinger L."/>
            <person name="Gallinger C."/>
            <person name="Pawlowski J."/>
            <person name="Sierra R."/>
            <person name="Euteneuer U."/>
            <person name="Pillet L."/>
            <person name="Moustafa A."/>
            <person name="Platzer M."/>
            <person name="Groth M."/>
            <person name="Szafranski K."/>
            <person name="Schliwa M."/>
        </authorList>
    </citation>
    <scope>NUCLEOTIDE SEQUENCE [LARGE SCALE GENOMIC DNA]</scope>
</reference>
<proteinExistence type="predicted"/>
<name>X6NP78_RETFI</name>
<dbReference type="Proteomes" id="UP000023152">
    <property type="component" value="Unassembled WGS sequence"/>
</dbReference>
<evidence type="ECO:0000313" key="2">
    <source>
        <dbReference type="Proteomes" id="UP000023152"/>
    </source>
</evidence>
<dbReference type="EMBL" id="ASPP01006871">
    <property type="protein sequence ID" value="ETO28085.1"/>
    <property type="molecule type" value="Genomic_DNA"/>
</dbReference>
<accession>X6NP78</accession>
<gene>
    <name evidence="1" type="ORF">RFI_09045</name>
</gene>